<gene>
    <name evidence="2" type="ORF">ASZ90_001768</name>
</gene>
<proteinExistence type="predicted"/>
<comment type="caution">
    <text evidence="2">The sequence shown here is derived from an EMBL/GenBank/DDBJ whole genome shotgun (WGS) entry which is preliminary data.</text>
</comment>
<evidence type="ECO:0000313" key="2">
    <source>
        <dbReference type="EMBL" id="KUG28358.1"/>
    </source>
</evidence>
<protein>
    <submittedName>
        <fullName evidence="2">Uncharacterized protein</fullName>
    </submittedName>
</protein>
<organism evidence="2">
    <name type="scientific">hydrocarbon metagenome</name>
    <dbReference type="NCBI Taxonomy" id="938273"/>
    <lineage>
        <taxon>unclassified sequences</taxon>
        <taxon>metagenomes</taxon>
        <taxon>ecological metagenomes</taxon>
    </lineage>
</organism>
<reference evidence="2" key="1">
    <citation type="journal article" date="2015" name="Proc. Natl. Acad. Sci. U.S.A.">
        <title>Networks of energetic and metabolic interactions define dynamics in microbial communities.</title>
        <authorList>
            <person name="Embree M."/>
            <person name="Liu J.K."/>
            <person name="Al-Bassam M.M."/>
            <person name="Zengler K."/>
        </authorList>
    </citation>
    <scope>NUCLEOTIDE SEQUENCE</scope>
</reference>
<accession>A0A0W8G5K0</accession>
<feature type="region of interest" description="Disordered" evidence="1">
    <location>
        <begin position="32"/>
        <end position="65"/>
    </location>
</feature>
<dbReference type="AlphaFoldDB" id="A0A0W8G5K0"/>
<dbReference type="EMBL" id="LNQE01000228">
    <property type="protein sequence ID" value="KUG28358.1"/>
    <property type="molecule type" value="Genomic_DNA"/>
</dbReference>
<sequence length="65" mass="6721">MVALPRPDMAGMRPTGRGAAIPAARFSSLIDNPAASLGQEKGRGRAHGPAPAWIGKKSADQNGRQ</sequence>
<name>A0A0W8G5K0_9ZZZZ</name>
<evidence type="ECO:0000256" key="1">
    <source>
        <dbReference type="SAM" id="MobiDB-lite"/>
    </source>
</evidence>